<proteinExistence type="predicted"/>
<organism evidence="2 3">
    <name type="scientific">Blattamonas nauphoetae</name>
    <dbReference type="NCBI Taxonomy" id="2049346"/>
    <lineage>
        <taxon>Eukaryota</taxon>
        <taxon>Metamonada</taxon>
        <taxon>Preaxostyla</taxon>
        <taxon>Oxymonadida</taxon>
        <taxon>Blattamonas</taxon>
    </lineage>
</organism>
<evidence type="ECO:0000256" key="1">
    <source>
        <dbReference type="SAM" id="MobiDB-lite"/>
    </source>
</evidence>
<reference evidence="2 3" key="1">
    <citation type="journal article" date="2022" name="bioRxiv">
        <title>Genomics of Preaxostyla Flagellates Illuminates Evolutionary Transitions and the Path Towards Mitochondrial Loss.</title>
        <authorList>
            <person name="Novak L.V.F."/>
            <person name="Treitli S.C."/>
            <person name="Pyrih J."/>
            <person name="Halakuc P."/>
            <person name="Pipaliya S.V."/>
            <person name="Vacek V."/>
            <person name="Brzon O."/>
            <person name="Soukal P."/>
            <person name="Eme L."/>
            <person name="Dacks J.B."/>
            <person name="Karnkowska A."/>
            <person name="Elias M."/>
            <person name="Hampl V."/>
        </authorList>
    </citation>
    <scope>NUCLEOTIDE SEQUENCE [LARGE SCALE GENOMIC DNA]</scope>
    <source>
        <strain evidence="2">NAU3</strain>
        <tissue evidence="2">Gut</tissue>
    </source>
</reference>
<evidence type="ECO:0000313" key="2">
    <source>
        <dbReference type="EMBL" id="KAK2954798.1"/>
    </source>
</evidence>
<keyword evidence="3" id="KW-1185">Reference proteome</keyword>
<comment type="caution">
    <text evidence="2">The sequence shown here is derived from an EMBL/GenBank/DDBJ whole genome shotgun (WGS) entry which is preliminary data.</text>
</comment>
<accession>A0ABQ9XTJ1</accession>
<dbReference type="EMBL" id="JARBJD010000074">
    <property type="protein sequence ID" value="KAK2954798.1"/>
    <property type="molecule type" value="Genomic_DNA"/>
</dbReference>
<evidence type="ECO:0000313" key="3">
    <source>
        <dbReference type="Proteomes" id="UP001281761"/>
    </source>
</evidence>
<dbReference type="Proteomes" id="UP001281761">
    <property type="component" value="Unassembled WGS sequence"/>
</dbReference>
<feature type="region of interest" description="Disordered" evidence="1">
    <location>
        <begin position="49"/>
        <end position="68"/>
    </location>
</feature>
<gene>
    <name evidence="2" type="ORF">BLNAU_10283</name>
</gene>
<name>A0ABQ9XTJ1_9EUKA</name>
<sequence length="207" mass="23629">MPTRLRRPRCSVCRLDDCALIFAPSIDIQGDSVIPSRLSVSMPTVDPPNSDLLQTHSHDSLDSSSAGSINRNHHLSSWKYEWQGTLDLLARIIDVSVFHQPTLDFTCSSHIPLMFQSLLSKVENDWLHQSVLSWTSDLVSEWQTDEAETVDRGRIVFQTLEGEGFRDQLDQVLLQHKESENGEAVRFYSFRMMNNLGMNSPQYHWPG</sequence>
<protein>
    <submittedName>
        <fullName evidence="2">Uncharacterized protein</fullName>
    </submittedName>
</protein>